<dbReference type="RefSeq" id="WP_085263982.1">
    <property type="nucleotide sequence ID" value="NZ_LQPG01000011.1"/>
</dbReference>
<dbReference type="PROSITE" id="PS51707">
    <property type="entry name" value="CYTH"/>
    <property type="match status" value="1"/>
</dbReference>
<reference evidence="4 5" key="1">
    <citation type="submission" date="2016-01" db="EMBL/GenBank/DDBJ databases">
        <title>The new phylogeny of the genus Mycobacterium.</title>
        <authorList>
            <person name="Tarcisio F."/>
            <person name="Conor M."/>
            <person name="Antonella G."/>
            <person name="Elisabetta G."/>
            <person name="Giulia F.S."/>
            <person name="Sara T."/>
            <person name="Anna F."/>
            <person name="Clotilde B."/>
            <person name="Roberto B."/>
            <person name="Veronica D.S."/>
            <person name="Fabio R."/>
            <person name="Monica P."/>
            <person name="Olivier J."/>
            <person name="Enrico T."/>
            <person name="Nicola S."/>
        </authorList>
    </citation>
    <scope>NUCLEOTIDE SEQUENCE [LARGE SCALE GENOMIC DNA]</scope>
    <source>
        <strain evidence="4 5">DSM 45394</strain>
    </source>
</reference>
<feature type="domain" description="CYTH" evidence="2">
    <location>
        <begin position="9"/>
        <end position="209"/>
    </location>
</feature>
<dbReference type="InterPro" id="IPR007899">
    <property type="entry name" value="CHAD_dom"/>
</dbReference>
<comment type="caution">
    <text evidence="4">The sequence shown here is derived from an EMBL/GenBank/DDBJ whole genome shotgun (WGS) entry which is preliminary data.</text>
</comment>
<evidence type="ECO:0000313" key="4">
    <source>
        <dbReference type="EMBL" id="ORW12347.1"/>
    </source>
</evidence>
<dbReference type="SUPFAM" id="SSF55154">
    <property type="entry name" value="CYTH-like phosphatases"/>
    <property type="match status" value="1"/>
</dbReference>
<dbReference type="PROSITE" id="PS51708">
    <property type="entry name" value="CHAD"/>
    <property type="match status" value="1"/>
</dbReference>
<keyword evidence="5" id="KW-1185">Reference proteome</keyword>
<feature type="domain" description="CHAD" evidence="3">
    <location>
        <begin position="210"/>
        <end position="485"/>
    </location>
</feature>
<dbReference type="InterPro" id="IPR038186">
    <property type="entry name" value="CHAD_dom_sf"/>
</dbReference>
<dbReference type="Gene3D" id="1.40.20.10">
    <property type="entry name" value="CHAD domain"/>
    <property type="match status" value="1"/>
</dbReference>
<dbReference type="Proteomes" id="UP000193866">
    <property type="component" value="Unassembled WGS sequence"/>
</dbReference>
<dbReference type="STRING" id="1108812.AWC16_08005"/>
<dbReference type="AlphaFoldDB" id="A0A1X1YMM3"/>
<dbReference type="PANTHER" id="PTHR39339">
    <property type="entry name" value="SLR1444 PROTEIN"/>
    <property type="match status" value="1"/>
</dbReference>
<feature type="region of interest" description="Disordered" evidence="1">
    <location>
        <begin position="189"/>
        <end position="210"/>
    </location>
</feature>
<accession>A0A1X1YMM3</accession>
<proteinExistence type="predicted"/>
<dbReference type="OrthoDB" id="9777271at2"/>
<dbReference type="Gene3D" id="2.40.320.10">
    <property type="entry name" value="Hypothetical Protein Pfu-838710-001"/>
    <property type="match status" value="1"/>
</dbReference>
<evidence type="ECO:0000313" key="5">
    <source>
        <dbReference type="Proteomes" id="UP000193866"/>
    </source>
</evidence>
<organism evidence="4 5">
    <name type="scientific">Mycolicibacter longobardus</name>
    <dbReference type="NCBI Taxonomy" id="1108812"/>
    <lineage>
        <taxon>Bacteria</taxon>
        <taxon>Bacillati</taxon>
        <taxon>Actinomycetota</taxon>
        <taxon>Actinomycetes</taxon>
        <taxon>Mycobacteriales</taxon>
        <taxon>Mycobacteriaceae</taxon>
        <taxon>Mycolicibacter</taxon>
    </lineage>
</organism>
<dbReference type="EMBL" id="LQPG01000011">
    <property type="protein sequence ID" value="ORW12347.1"/>
    <property type="molecule type" value="Genomic_DNA"/>
</dbReference>
<name>A0A1X1YMM3_9MYCO</name>
<dbReference type="Pfam" id="PF01928">
    <property type="entry name" value="CYTH"/>
    <property type="match status" value="1"/>
</dbReference>
<gene>
    <name evidence="4" type="ORF">AWC16_08005</name>
</gene>
<evidence type="ECO:0000259" key="2">
    <source>
        <dbReference type="PROSITE" id="PS51707"/>
    </source>
</evidence>
<evidence type="ECO:0000256" key="1">
    <source>
        <dbReference type="SAM" id="MobiDB-lite"/>
    </source>
</evidence>
<dbReference type="InterPro" id="IPR023577">
    <property type="entry name" value="CYTH_domain"/>
</dbReference>
<dbReference type="InterPro" id="IPR033469">
    <property type="entry name" value="CYTH-like_dom_sf"/>
</dbReference>
<dbReference type="SMART" id="SM00880">
    <property type="entry name" value="CHAD"/>
    <property type="match status" value="1"/>
</dbReference>
<protein>
    <recommendedName>
        <fullName evidence="6">CHAD domain-containing protein</fullName>
    </recommendedName>
</protein>
<dbReference type="CDD" id="cd07374">
    <property type="entry name" value="CYTH-like_Pase"/>
    <property type="match status" value="1"/>
</dbReference>
<evidence type="ECO:0008006" key="6">
    <source>
        <dbReference type="Google" id="ProtNLM"/>
    </source>
</evidence>
<dbReference type="Pfam" id="PF05235">
    <property type="entry name" value="CHAD"/>
    <property type="match status" value="1"/>
</dbReference>
<dbReference type="SMART" id="SM01118">
    <property type="entry name" value="CYTH"/>
    <property type="match status" value="1"/>
</dbReference>
<sequence>MPGTRAAHHREVERKFDVTEETPTPAFTGVAGVARVEQWPVQALEAVYFDTSAQDLARRKLTLRRRTGGVDAGWHLKLPAGPDARTEVRLPLGGADDEVPAELAEMVRAVVRGRPLAPVARISTTRVVYLLHGDDGAVAAEFCDDHVTASTFQPGTGEQRWREWEIELRAGDPDATLLDRLSGRLVDSGATPAGHGSKLARALGSPPADALADPDPLLQAVAEQVEQLPVIEHAVRADADDAVHQMRVTIRRIRSLLRAEPNRFTDSRAIDADLRWLAGVLGTARDAEVLAQRYRRALDRMAPQLVRGRVVERLVGGAEEAYRAGWAESVAAMDSPRYRQLLDRLETLAAESTAGDPGDRSPGTIRAAYRRVRKAAKATRVSGAGRDRARQDVALHRIRKAAKRLRYTASAMGAPSIAKQAKTIQTLLGEHQDSVVSREHLLTEARAAEEAGEDTFTYGLLYQQERDIARDCRAQLDQALDELAESMATFRGGRAGP</sequence>
<dbReference type="PANTHER" id="PTHR39339:SF1">
    <property type="entry name" value="CHAD DOMAIN-CONTAINING PROTEIN"/>
    <property type="match status" value="1"/>
</dbReference>
<evidence type="ECO:0000259" key="3">
    <source>
        <dbReference type="PROSITE" id="PS51708"/>
    </source>
</evidence>